<sequence>MGGAARRRHRREPAADRARARPALAVHGRALFQRRRRARDDHVRRRDRSGRAARHLAADAVRGVRSRDAENAGGRLDAERRARRSPQRASRPSAHRAAIHAAHDPGSDLVRPPSNSEALRANAWRIAGAVPDPEIPVLTIADLGVLRDVRVNDAGIEVDITPTYCGCPAMTTIALEIEIALEKAGLGRPTVKTVLSPAWTTDWMSDEGRAKLKDYGIAPPQKGAGRRALFGVEHVACPQCGSTDTAAIAEFGSTACKALWRCNACREPFDYFKCH</sequence>
<dbReference type="PANTHER" id="PTHR42831">
    <property type="entry name" value="FE-S PROTEIN MATURATION AUXILIARY FACTOR YITW"/>
    <property type="match status" value="1"/>
</dbReference>
<proteinExistence type="predicted"/>
<feature type="domain" description="MIP18 family-like" evidence="2">
    <location>
        <begin position="130"/>
        <end position="184"/>
    </location>
</feature>
<feature type="domain" description="PaaD zinc beta ribbon" evidence="3">
    <location>
        <begin position="229"/>
        <end position="273"/>
    </location>
</feature>
<dbReference type="SUPFAM" id="SSF117916">
    <property type="entry name" value="Fe-S cluster assembly (FSCA) domain-like"/>
    <property type="match status" value="1"/>
</dbReference>
<feature type="compositionally biased region" description="Basic residues" evidence="1">
    <location>
        <begin position="45"/>
        <end position="54"/>
    </location>
</feature>
<feature type="region of interest" description="Disordered" evidence="1">
    <location>
        <begin position="1"/>
        <end position="114"/>
    </location>
</feature>
<dbReference type="PANTHER" id="PTHR42831:SF3">
    <property type="entry name" value="1,2-PHENYLACETYL-COA EPOXIDASE, SUBUNIT D-RELATED"/>
    <property type="match status" value="1"/>
</dbReference>
<dbReference type="AlphaFoldDB" id="A0A327KN06"/>
<dbReference type="Proteomes" id="UP000248863">
    <property type="component" value="Unassembled WGS sequence"/>
</dbReference>
<dbReference type="InterPro" id="IPR034904">
    <property type="entry name" value="FSCA_dom_sf"/>
</dbReference>
<reference evidence="4 5" key="1">
    <citation type="submission" date="2017-07" db="EMBL/GenBank/DDBJ databases">
        <title>Draft Genome Sequences of Select Purple Nonsulfur Bacteria.</title>
        <authorList>
            <person name="Lasarre B."/>
            <person name="Mckinlay J.B."/>
        </authorList>
    </citation>
    <scope>NUCLEOTIDE SEQUENCE [LARGE SCALE GENOMIC DNA]</scope>
    <source>
        <strain evidence="4 5">DSM 11907</strain>
    </source>
</reference>
<dbReference type="InterPro" id="IPR052339">
    <property type="entry name" value="Fe-S_Maturation_MIP18"/>
</dbReference>
<dbReference type="NCBIfam" id="TIGR02159">
    <property type="entry name" value="PA_CoA_Oxy4"/>
    <property type="match status" value="1"/>
</dbReference>
<evidence type="ECO:0000313" key="4">
    <source>
        <dbReference type="EMBL" id="RAI40239.1"/>
    </source>
</evidence>
<feature type="compositionally biased region" description="Basic and acidic residues" evidence="1">
    <location>
        <begin position="65"/>
        <end position="80"/>
    </location>
</feature>
<feature type="compositionally biased region" description="Basic residues" evidence="1">
    <location>
        <begin position="1"/>
        <end position="11"/>
    </location>
</feature>
<feature type="compositionally biased region" description="Low complexity" evidence="1">
    <location>
        <begin position="21"/>
        <end position="31"/>
    </location>
</feature>
<dbReference type="InterPro" id="IPR011883">
    <property type="entry name" value="PaaD-like"/>
</dbReference>
<dbReference type="Pfam" id="PF01883">
    <property type="entry name" value="FeS_assembly_P"/>
    <property type="match status" value="1"/>
</dbReference>
<protein>
    <submittedName>
        <fullName evidence="4">Phenylacetate-CoA oxygenase subunit PaaJ</fullName>
    </submittedName>
</protein>
<evidence type="ECO:0000259" key="3">
    <source>
        <dbReference type="Pfam" id="PF23451"/>
    </source>
</evidence>
<gene>
    <name evidence="4" type="primary">paaJ</name>
    <name evidence="4" type="ORF">CH338_06845</name>
</gene>
<organism evidence="4 5">
    <name type="scientific">Rhodoplanes elegans</name>
    <dbReference type="NCBI Taxonomy" id="29408"/>
    <lineage>
        <taxon>Bacteria</taxon>
        <taxon>Pseudomonadati</taxon>
        <taxon>Pseudomonadota</taxon>
        <taxon>Alphaproteobacteria</taxon>
        <taxon>Hyphomicrobiales</taxon>
        <taxon>Nitrobacteraceae</taxon>
        <taxon>Rhodoplanes</taxon>
    </lineage>
</organism>
<dbReference type="InterPro" id="IPR002744">
    <property type="entry name" value="MIP18-like"/>
</dbReference>
<dbReference type="Gene3D" id="3.30.300.130">
    <property type="entry name" value="Fe-S cluster assembly (FSCA)"/>
    <property type="match status" value="1"/>
</dbReference>
<dbReference type="EMBL" id="NPEU01000046">
    <property type="protein sequence ID" value="RAI40239.1"/>
    <property type="molecule type" value="Genomic_DNA"/>
</dbReference>
<dbReference type="OrthoDB" id="3684942at2"/>
<keyword evidence="5" id="KW-1185">Reference proteome</keyword>
<evidence type="ECO:0000313" key="5">
    <source>
        <dbReference type="Proteomes" id="UP000248863"/>
    </source>
</evidence>
<dbReference type="InterPro" id="IPR056572">
    <property type="entry name" value="Zn_ribbon_PaaD"/>
</dbReference>
<accession>A0A327KN06</accession>
<dbReference type="Pfam" id="PF23451">
    <property type="entry name" value="Zn_ribbon_PaaD"/>
    <property type="match status" value="1"/>
</dbReference>
<name>A0A327KN06_9BRAD</name>
<comment type="caution">
    <text evidence="4">The sequence shown here is derived from an EMBL/GenBank/DDBJ whole genome shotgun (WGS) entry which is preliminary data.</text>
</comment>
<evidence type="ECO:0000256" key="1">
    <source>
        <dbReference type="SAM" id="MobiDB-lite"/>
    </source>
</evidence>
<evidence type="ECO:0000259" key="2">
    <source>
        <dbReference type="Pfam" id="PF01883"/>
    </source>
</evidence>